<feature type="domain" description="Calcineurin-like phosphoesterase" evidence="2">
    <location>
        <begin position="181"/>
        <end position="379"/>
    </location>
</feature>
<dbReference type="Gene3D" id="3.60.21.10">
    <property type="match status" value="1"/>
</dbReference>
<sequence length="474" mass="51328">MTLAIPAPSLVLLIGPSGSGKSTFARAHFRPTEILSSDAFRGWVSDDENDQGATKDAFELLHAVAAKRLARGRLTVIDATNVQQEARRPLVELARAHHLLPVAIVLDLPERVCLERNRARPDRQLGPHVVQRQRQQLREGLRGLGREGFRSVHVLSSPEEVAAATVARHPLPVDKRGLHGPFDVVGDVHGCFDELRELLDRLGYGIVETGDKDGGVGYAVTPPVGRTAVFLGDLVDRGPKTPQALRLVMGMVAAGTALCLPGNHDDKLLRALIGRKVRIGRALAGSMAQIDAEPPMFRERVVAFLDGLVSHYVLDDGKLVVAHAGMKEAYQGRASGAVHDFALYGDTTGEKDELGLPVRRDWAAAYRGEAMVVYGHTPVAASEWLNRTINIDTGCAFGGRLTALRYPEQELLSVPARHAYAVPARPFLPEPGAPQAAQPVRSAEQRNDKPLDLEDGVGKRTVETRLAGRVTPPL</sequence>
<dbReference type="Pfam" id="PF13671">
    <property type="entry name" value="AAA_33"/>
    <property type="match status" value="1"/>
</dbReference>
<reference evidence="3" key="1">
    <citation type="submission" date="2020-02" db="EMBL/GenBank/DDBJ databases">
        <authorList>
            <person name="Meier V. D."/>
        </authorList>
    </citation>
    <scope>NUCLEOTIDE SEQUENCE</scope>
    <source>
        <strain evidence="3">AVDCRST_MAG19</strain>
    </source>
</reference>
<dbReference type="InterPro" id="IPR050126">
    <property type="entry name" value="Ap4A_hydrolase"/>
</dbReference>
<dbReference type="InterPro" id="IPR004843">
    <property type="entry name" value="Calcineurin-like_PHP"/>
</dbReference>
<dbReference type="SUPFAM" id="SSF52540">
    <property type="entry name" value="P-loop containing nucleoside triphosphate hydrolases"/>
    <property type="match status" value="1"/>
</dbReference>
<dbReference type="PANTHER" id="PTHR42850">
    <property type="entry name" value="METALLOPHOSPHOESTERASE"/>
    <property type="match status" value="1"/>
</dbReference>
<dbReference type="GO" id="GO:0005737">
    <property type="term" value="C:cytoplasm"/>
    <property type="evidence" value="ECO:0007669"/>
    <property type="project" value="TreeGrafter"/>
</dbReference>
<dbReference type="PANTHER" id="PTHR42850:SF7">
    <property type="entry name" value="BIS(5'-NUCLEOSYL)-TETRAPHOSPHATASE PRPE [ASYMMETRICAL]"/>
    <property type="match status" value="1"/>
</dbReference>
<feature type="region of interest" description="Disordered" evidence="1">
    <location>
        <begin position="425"/>
        <end position="474"/>
    </location>
</feature>
<organism evidence="3">
    <name type="scientific">uncultured Thermomicrobiales bacterium</name>
    <dbReference type="NCBI Taxonomy" id="1645740"/>
    <lineage>
        <taxon>Bacteria</taxon>
        <taxon>Pseudomonadati</taxon>
        <taxon>Thermomicrobiota</taxon>
        <taxon>Thermomicrobia</taxon>
        <taxon>Thermomicrobiales</taxon>
        <taxon>environmental samples</taxon>
    </lineage>
</organism>
<protein>
    <submittedName>
        <fullName evidence="3">Protein serine-threonine phosphatase</fullName>
    </submittedName>
</protein>
<dbReference type="CDD" id="cd07423">
    <property type="entry name" value="MPP_Prp_like"/>
    <property type="match status" value="1"/>
</dbReference>
<dbReference type="InterPro" id="IPR006186">
    <property type="entry name" value="Ser/Thr-sp_prot-phosphatase"/>
</dbReference>
<dbReference type="InterPro" id="IPR027417">
    <property type="entry name" value="P-loop_NTPase"/>
</dbReference>
<dbReference type="PRINTS" id="PR00114">
    <property type="entry name" value="STPHPHTASE"/>
</dbReference>
<dbReference type="InterPro" id="IPR041780">
    <property type="entry name" value="MPP_PrpE-like"/>
</dbReference>
<dbReference type="AlphaFoldDB" id="A0A6J4VMV3"/>
<dbReference type="GO" id="GO:0016791">
    <property type="term" value="F:phosphatase activity"/>
    <property type="evidence" value="ECO:0007669"/>
    <property type="project" value="TreeGrafter"/>
</dbReference>
<evidence type="ECO:0000259" key="2">
    <source>
        <dbReference type="Pfam" id="PF00149"/>
    </source>
</evidence>
<feature type="compositionally biased region" description="Basic and acidic residues" evidence="1">
    <location>
        <begin position="443"/>
        <end position="463"/>
    </location>
</feature>
<name>A0A6J4VMV3_9BACT</name>
<dbReference type="SUPFAM" id="SSF56300">
    <property type="entry name" value="Metallo-dependent phosphatases"/>
    <property type="match status" value="1"/>
</dbReference>
<evidence type="ECO:0000256" key="1">
    <source>
        <dbReference type="SAM" id="MobiDB-lite"/>
    </source>
</evidence>
<dbReference type="Pfam" id="PF00149">
    <property type="entry name" value="Metallophos"/>
    <property type="match status" value="1"/>
</dbReference>
<accession>A0A6J4VMV3</accession>
<dbReference type="EMBL" id="CADCWL010000238">
    <property type="protein sequence ID" value="CAA9582961.1"/>
    <property type="molecule type" value="Genomic_DNA"/>
</dbReference>
<evidence type="ECO:0000313" key="3">
    <source>
        <dbReference type="EMBL" id="CAA9582961.1"/>
    </source>
</evidence>
<gene>
    <name evidence="3" type="ORF">AVDCRST_MAG19-4219</name>
</gene>
<dbReference type="InterPro" id="IPR029052">
    <property type="entry name" value="Metallo-depent_PP-like"/>
</dbReference>
<dbReference type="Gene3D" id="3.40.50.300">
    <property type="entry name" value="P-loop containing nucleotide triphosphate hydrolases"/>
    <property type="match status" value="1"/>
</dbReference>
<proteinExistence type="predicted"/>